<comment type="subcellular location">
    <subcellularLocation>
        <location evidence="1">Mitochondrion</location>
    </subcellularLocation>
</comment>
<protein>
    <recommendedName>
        <fullName evidence="3">Reverse transcriptase Ty1/copia-type domain-containing protein</fullName>
    </recommendedName>
</protein>
<dbReference type="PANTHER" id="PTHR11439:SF467">
    <property type="entry name" value="INTEGRASE CATALYTIC DOMAIN-CONTAINING PROTEIN"/>
    <property type="match status" value="1"/>
</dbReference>
<proteinExistence type="predicted"/>
<dbReference type="Pfam" id="PF07727">
    <property type="entry name" value="RVT_2"/>
    <property type="match status" value="1"/>
</dbReference>
<evidence type="ECO:0000313" key="4">
    <source>
        <dbReference type="EMBL" id="CCE29311.1"/>
    </source>
</evidence>
<evidence type="ECO:0000313" key="5">
    <source>
        <dbReference type="Proteomes" id="UP000016801"/>
    </source>
</evidence>
<dbReference type="AlphaFoldDB" id="M1W0E5"/>
<accession>M1W0E5</accession>
<dbReference type="CDD" id="cd09272">
    <property type="entry name" value="RNase_HI_RT_Ty1"/>
    <property type="match status" value="1"/>
</dbReference>
<evidence type="ECO:0000256" key="1">
    <source>
        <dbReference type="ARBA" id="ARBA00004173"/>
    </source>
</evidence>
<dbReference type="InterPro" id="IPR013103">
    <property type="entry name" value="RVT_2"/>
</dbReference>
<dbReference type="eggNOG" id="KOG0017">
    <property type="taxonomic scope" value="Eukaryota"/>
</dbReference>
<feature type="domain" description="Reverse transcriptase Ty1/copia-type" evidence="3">
    <location>
        <begin position="9"/>
        <end position="248"/>
    </location>
</feature>
<dbReference type="VEuPathDB" id="FungiDB:CPUR_03004"/>
<name>M1W0E5_CLAP2</name>
<reference evidence="4 5" key="1">
    <citation type="journal article" date="2013" name="PLoS Genet.">
        <title>Plant-symbiotic fungi as chemical engineers: Multi-genome analysis of the Clavicipitaceae reveals dynamics of alkaloid loci.</title>
        <authorList>
            <person name="Schardl C.L."/>
            <person name="Young C.A."/>
            <person name="Hesse U."/>
            <person name="Amyotte S.G."/>
            <person name="Andreeva K."/>
            <person name="Calie P.J."/>
            <person name="Fleetwood D.J."/>
            <person name="Haws D.C."/>
            <person name="Moore N."/>
            <person name="Oeser B."/>
            <person name="Panaccione D.G."/>
            <person name="Schweri K.K."/>
            <person name="Voisey C.R."/>
            <person name="Farman M.L."/>
            <person name="Jaromczyk J.W."/>
            <person name="Roe B.A."/>
            <person name="O'Sullivan D.M."/>
            <person name="Scott B."/>
            <person name="Tudzynski P."/>
            <person name="An Z."/>
            <person name="Arnaoudova E.G."/>
            <person name="Bullock C.T."/>
            <person name="Charlton N.D."/>
            <person name="Chen L."/>
            <person name="Cox M."/>
            <person name="Dinkins R.D."/>
            <person name="Florea S."/>
            <person name="Glenn A.E."/>
            <person name="Gordon A."/>
            <person name="Gueldener U."/>
            <person name="Harris D.R."/>
            <person name="Hollin W."/>
            <person name="Jaromczyk J."/>
            <person name="Johnson R.D."/>
            <person name="Khan A.K."/>
            <person name="Leistner E."/>
            <person name="Leuchtmann A."/>
            <person name="Li C."/>
            <person name="Liu J."/>
            <person name="Liu J."/>
            <person name="Liu M."/>
            <person name="Mace W."/>
            <person name="Machado C."/>
            <person name="Nagabhyru P."/>
            <person name="Pan J."/>
            <person name="Schmid J."/>
            <person name="Sugawara K."/>
            <person name="Steiner U."/>
            <person name="Takach J.E."/>
            <person name="Tanaka E."/>
            <person name="Webb J.S."/>
            <person name="Wilson E.V."/>
            <person name="Wiseman J.L."/>
            <person name="Yoshida R."/>
            <person name="Zeng Z."/>
        </authorList>
    </citation>
    <scope>NUCLEOTIDE SEQUENCE [LARGE SCALE GENOMIC DNA]</scope>
    <source>
        <strain evidence="4 5">20.1</strain>
    </source>
</reference>
<dbReference type="EMBL" id="CAGA01000013">
    <property type="protein sequence ID" value="CCE29311.1"/>
    <property type="molecule type" value="Genomic_DNA"/>
</dbReference>
<dbReference type="Proteomes" id="UP000016801">
    <property type="component" value="Unassembled WGS sequence"/>
</dbReference>
<dbReference type="SUPFAM" id="SSF56672">
    <property type="entry name" value="DNA/RNA polymerases"/>
    <property type="match status" value="1"/>
</dbReference>
<dbReference type="GO" id="GO:0005739">
    <property type="term" value="C:mitochondrion"/>
    <property type="evidence" value="ECO:0007669"/>
    <property type="project" value="UniProtKB-SubCell"/>
</dbReference>
<dbReference type="HOGENOM" id="CLU_001650_21_3_1"/>
<dbReference type="STRING" id="1111077.M1W0E5"/>
<keyword evidence="5" id="KW-1185">Reference proteome</keyword>
<dbReference type="OrthoDB" id="4961290at2759"/>
<keyword evidence="2" id="KW-0496">Mitochondrion</keyword>
<evidence type="ECO:0000259" key="3">
    <source>
        <dbReference type="Pfam" id="PF07727"/>
    </source>
</evidence>
<evidence type="ECO:0000256" key="2">
    <source>
        <dbReference type="ARBA" id="ARBA00023128"/>
    </source>
</evidence>
<dbReference type="InterPro" id="IPR043502">
    <property type="entry name" value="DNA/RNA_pol_sf"/>
</dbReference>
<comment type="caution">
    <text evidence="4">The sequence shown here is derived from an EMBL/GenBank/DDBJ whole genome shotgun (WGS) entry which is preliminary data.</text>
</comment>
<sequence length="491" mass="55446">MEYTSLDTNKTWTLVPRPGNRKTLGAKWAYKLKRGPSGEIVRHKARWVVRGFEQEEGLDYQETFASVVKPMSYKALFAIAAALNLELHQMDVKTAFLYGLIDDLVYVEQPEGFNDGTDRVCLLNKALYGLKQSPRIWYNTLAIFLCTLGFKPLTSDLGVFVKGNLYVAIYVDDLLLAGPDLDDIKAVKAALSKRFEMEDLGECHHYLGMEIVRDRPNRTLRLNQRAYTQKILGEFQMDNSNKRFATPMATDVKYEQAPSTFTASKTDREWYAKAIGSVMYLMLGTRPDIAFAVSCLSRFMSNPTNTHISGVKRLFRYLNGTQDLQLVYKGPLQPLRAFTDADWAGDTSTRRSTSGYIFSLESGAISWSAKRQPTVALSSCEAEYMGHTQATKEAIWLKRLLGELLNQEPETTTIFGDNQGAIALAKNPQDHARTKHIDIQWHFVREKQIAGEIALEYVPSSDQIADGLTKPLPRPDFEKFRDALGLEFPTS</sequence>
<organism evidence="4 5">
    <name type="scientific">Claviceps purpurea (strain 20.1)</name>
    <name type="common">Ergot fungus</name>
    <name type="synonym">Sphacelia segetum</name>
    <dbReference type="NCBI Taxonomy" id="1111077"/>
    <lineage>
        <taxon>Eukaryota</taxon>
        <taxon>Fungi</taxon>
        <taxon>Dikarya</taxon>
        <taxon>Ascomycota</taxon>
        <taxon>Pezizomycotina</taxon>
        <taxon>Sordariomycetes</taxon>
        <taxon>Hypocreomycetidae</taxon>
        <taxon>Hypocreales</taxon>
        <taxon>Clavicipitaceae</taxon>
        <taxon>Claviceps</taxon>
    </lineage>
</organism>
<dbReference type="PANTHER" id="PTHR11439">
    <property type="entry name" value="GAG-POL-RELATED RETROTRANSPOSON"/>
    <property type="match status" value="1"/>
</dbReference>
<gene>
    <name evidence="4" type="ORF">CPUR_03004</name>
</gene>